<dbReference type="AlphaFoldDB" id="F0X7M9"/>
<protein>
    <recommendedName>
        <fullName evidence="1">DUF6546 domain-containing protein</fullName>
    </recommendedName>
</protein>
<name>F0X7M9_GROCL</name>
<feature type="domain" description="DUF6546" evidence="1">
    <location>
        <begin position="334"/>
        <end position="524"/>
    </location>
</feature>
<dbReference type="OrthoDB" id="4802432at2759"/>
<dbReference type="GeneID" id="25979945"/>
<dbReference type="Proteomes" id="UP000007796">
    <property type="component" value="Unassembled WGS sequence"/>
</dbReference>
<dbReference type="eggNOG" id="ENOG502SM97">
    <property type="taxonomic scope" value="Eukaryota"/>
</dbReference>
<dbReference type="InterPro" id="IPR046676">
    <property type="entry name" value="DUF6546"/>
</dbReference>
<evidence type="ECO:0000259" key="1">
    <source>
        <dbReference type="Pfam" id="PF20183"/>
    </source>
</evidence>
<accession>F0X7M9</accession>
<keyword evidence="3" id="KW-1185">Reference proteome</keyword>
<organism evidence="3">
    <name type="scientific">Grosmannia clavigera (strain kw1407 / UAMH 11150)</name>
    <name type="common">Blue stain fungus</name>
    <name type="synonym">Graphiocladiella clavigera</name>
    <dbReference type="NCBI Taxonomy" id="655863"/>
    <lineage>
        <taxon>Eukaryota</taxon>
        <taxon>Fungi</taxon>
        <taxon>Dikarya</taxon>
        <taxon>Ascomycota</taxon>
        <taxon>Pezizomycotina</taxon>
        <taxon>Sordariomycetes</taxon>
        <taxon>Sordariomycetidae</taxon>
        <taxon>Ophiostomatales</taxon>
        <taxon>Ophiostomataceae</taxon>
        <taxon>Leptographium</taxon>
    </lineage>
</organism>
<dbReference type="RefSeq" id="XP_014175665.1">
    <property type="nucleotide sequence ID" value="XM_014320190.1"/>
</dbReference>
<evidence type="ECO:0000313" key="3">
    <source>
        <dbReference type="Proteomes" id="UP000007796"/>
    </source>
</evidence>
<dbReference type="EMBL" id="GL629729">
    <property type="protein sequence ID" value="EFX06183.1"/>
    <property type="molecule type" value="Genomic_DNA"/>
</dbReference>
<gene>
    <name evidence="2" type="ORF">CMQ_6504</name>
</gene>
<dbReference type="STRING" id="655863.F0X7M9"/>
<sequence>MTITMASWDSLPAELRLTILEYVAGANPNFTDAGPRESSARHTYYCAPYATVSRDWQVFFERRTFAAIALFNDDVQPFCDAVGRCVDRLEYIGRLRLTIDLPEYSCGECETDEDAATVKRHVDFTRYLWLLLRSLAAWKIPGQEERQLLKRSDKMFALGSFNSAVGIQLELGVRSISDSQHAFRDYRIYNPYGNVHRTREDFHRYYRDVSAQQDSATHGWLRGVRKLLPPPVAIRRVLGARLLELDADGLGGETRTETERSKRYLVRHELPAAAIVTKLVFSRQFYRAVHPATLSYLLRICFPQIMYLHLEPWRPVDAANLGAMERGYCTVLANLPPSLIGLSIFLETNYIIHHRDKYAVHPGATLTDRRPSPQVGRQLAEGSGSLVVISVAFLAEADDFFAAVARMPAKTWPRLKTIVLTSSTLTPASSPADVEQLLLAAAAAAVRMPRLRQVELWFARGPHACAFTVTGARLRLRATWNVTRALTADVVRAWRAVCQNKTHRHLHVTTELWACPNSQTNMDARMLVLNGDALVRLMIQKESLLDMCMPGTPANNAVEDAEAGYIQWAIMATEEAESWARVAAAASLDARNAAIWAATVAPFSMATTDAEEKADEAEASLERVDEFVAVAGEAVQVAMARAWDNWAESQDDF</sequence>
<dbReference type="Pfam" id="PF20183">
    <property type="entry name" value="DUF6546"/>
    <property type="match status" value="1"/>
</dbReference>
<reference evidence="2 3" key="1">
    <citation type="journal article" date="2011" name="Proc. Natl. Acad. Sci. U.S.A.">
        <title>Genome and transcriptome analyses of the mountain pine beetle-fungal symbiont Grosmannia clavigera, a lodgepole pine pathogen.</title>
        <authorList>
            <person name="DiGuistini S."/>
            <person name="Wang Y."/>
            <person name="Liao N.Y."/>
            <person name="Taylor G."/>
            <person name="Tanguay P."/>
            <person name="Feau N."/>
            <person name="Henrissat B."/>
            <person name="Chan S.K."/>
            <person name="Hesse-Orce U."/>
            <person name="Alamouti S.M."/>
            <person name="Tsui C.K.M."/>
            <person name="Docking R.T."/>
            <person name="Levasseur A."/>
            <person name="Haridas S."/>
            <person name="Robertson G."/>
            <person name="Birol I."/>
            <person name="Holt R.A."/>
            <person name="Marra M.A."/>
            <person name="Hamelin R.C."/>
            <person name="Hirst M."/>
            <person name="Jones S.J.M."/>
            <person name="Bohlmann J."/>
            <person name="Breuil C."/>
        </authorList>
    </citation>
    <scope>NUCLEOTIDE SEQUENCE [LARGE SCALE GENOMIC DNA]</scope>
    <source>
        <strain evidence="3">kw1407 / UAMH 11150</strain>
    </source>
</reference>
<dbReference type="InParanoid" id="F0X7M9"/>
<proteinExistence type="predicted"/>
<dbReference type="HOGENOM" id="CLU_023464_0_0_1"/>
<evidence type="ECO:0000313" key="2">
    <source>
        <dbReference type="EMBL" id="EFX06183.1"/>
    </source>
</evidence>